<evidence type="ECO:0000313" key="5">
    <source>
        <dbReference type="Proteomes" id="UP000177445"/>
    </source>
</evidence>
<dbReference type="InterPro" id="IPR037522">
    <property type="entry name" value="HD_GYP_dom"/>
</dbReference>
<evidence type="ECO:0000259" key="2">
    <source>
        <dbReference type="PROSITE" id="PS50110"/>
    </source>
</evidence>
<organism evidence="4 5">
    <name type="scientific">Marinobacter salinus</name>
    <dbReference type="NCBI Taxonomy" id="1874317"/>
    <lineage>
        <taxon>Bacteria</taxon>
        <taxon>Pseudomonadati</taxon>
        <taxon>Pseudomonadota</taxon>
        <taxon>Gammaproteobacteria</taxon>
        <taxon>Pseudomonadales</taxon>
        <taxon>Marinobacteraceae</taxon>
        <taxon>Marinobacter</taxon>
    </lineage>
</organism>
<proteinExistence type="predicted"/>
<reference evidence="4 5" key="1">
    <citation type="submission" date="2016-10" db="EMBL/GenBank/DDBJ databases">
        <title>Marinobacter salinus sp. nov., a moderately halophilic bacterium isolated from a tidal flat environment.</title>
        <authorList>
            <person name="Park S.-J."/>
        </authorList>
    </citation>
    <scope>NUCLEOTIDE SEQUENCE [LARGE SCALE GENOMIC DNA]</scope>
    <source>
        <strain evidence="4 5">Hb8</strain>
    </source>
</reference>
<accession>A0A1D9GHT8</accession>
<dbReference type="SMART" id="SM00448">
    <property type="entry name" value="REC"/>
    <property type="match status" value="1"/>
</dbReference>
<dbReference type="PROSITE" id="PS50110">
    <property type="entry name" value="RESPONSE_REGULATORY"/>
    <property type="match status" value="1"/>
</dbReference>
<gene>
    <name evidence="4" type="ORF">BKP64_02720</name>
</gene>
<dbReference type="EMBL" id="CP017715">
    <property type="protein sequence ID" value="AOY87179.1"/>
    <property type="molecule type" value="Genomic_DNA"/>
</dbReference>
<dbReference type="CDD" id="cd00077">
    <property type="entry name" value="HDc"/>
    <property type="match status" value="1"/>
</dbReference>
<dbReference type="Pfam" id="PF13487">
    <property type="entry name" value="HD_5"/>
    <property type="match status" value="1"/>
</dbReference>
<dbReference type="SUPFAM" id="SSF109604">
    <property type="entry name" value="HD-domain/PDEase-like"/>
    <property type="match status" value="1"/>
</dbReference>
<dbReference type="Pfam" id="PF00072">
    <property type="entry name" value="Response_reg"/>
    <property type="match status" value="1"/>
</dbReference>
<dbReference type="InterPro" id="IPR001789">
    <property type="entry name" value="Sig_transdc_resp-reg_receiver"/>
</dbReference>
<dbReference type="Gene3D" id="3.40.50.2300">
    <property type="match status" value="1"/>
</dbReference>
<sequence length="361" mass="41148">MSAFSDKKLHEQTIFIVDDEQANLKLLDKILTSAGYTNLVLIRDPREVLSLYREYRPSLILLDLNMPGIDGYQVMEELGRLGDSLLPPIIILTAQHQQEYLLKALEAGARDFISKPFDRRELLMRVQNFLDAHVSHRLVHNQKDHLEMLVQERTQELQDTRLEIIRRLGHAAEYRDEETGNHIIRMSKMCALLARKLGWSQQQCELILNASPMHDIGKIGIPDAILLKPGKLDNREWQTMKAHAEIGARLLEGNDSDLLVMAREIALNHHEKWDGSGYPKGLKGTTIPISGRIAALADVFDALTSARPYKKAWPLADAIQLIRENRGIHFDPELVELFLDDVDSFVAIKNAYLDCPEKENQ</sequence>
<evidence type="ECO:0000256" key="1">
    <source>
        <dbReference type="PROSITE-ProRule" id="PRU00169"/>
    </source>
</evidence>
<dbReference type="OrthoDB" id="9802066at2"/>
<dbReference type="PANTHER" id="PTHR45228:SF1">
    <property type="entry name" value="CYCLIC DI-GMP PHOSPHODIESTERASE TM_0186"/>
    <property type="match status" value="1"/>
</dbReference>
<feature type="modified residue" description="4-aspartylphosphate" evidence="1">
    <location>
        <position position="63"/>
    </location>
</feature>
<dbReference type="InterPro" id="IPR011006">
    <property type="entry name" value="CheY-like_superfamily"/>
</dbReference>
<feature type="domain" description="HD-GYP" evidence="3">
    <location>
        <begin position="157"/>
        <end position="354"/>
    </location>
</feature>
<dbReference type="RefSeq" id="WP_070965689.1">
    <property type="nucleotide sequence ID" value="NZ_CP017715.1"/>
</dbReference>
<keyword evidence="5" id="KW-1185">Reference proteome</keyword>
<dbReference type="GO" id="GO:0008081">
    <property type="term" value="F:phosphoric diester hydrolase activity"/>
    <property type="evidence" value="ECO:0007669"/>
    <property type="project" value="UniProtKB-ARBA"/>
</dbReference>
<dbReference type="KEGG" id="msq:BKP64_02720"/>
<evidence type="ECO:0000313" key="4">
    <source>
        <dbReference type="EMBL" id="AOY87179.1"/>
    </source>
</evidence>
<dbReference type="Proteomes" id="UP000177445">
    <property type="component" value="Chromosome"/>
</dbReference>
<name>A0A1D9GHT8_9GAMM</name>
<dbReference type="GO" id="GO:0000160">
    <property type="term" value="P:phosphorelay signal transduction system"/>
    <property type="evidence" value="ECO:0007669"/>
    <property type="project" value="InterPro"/>
</dbReference>
<protein>
    <submittedName>
        <fullName evidence="4">Two-component system response regulator</fullName>
    </submittedName>
</protein>
<dbReference type="InterPro" id="IPR052020">
    <property type="entry name" value="Cyclic_di-GMP/3'3'-cGAMP_PDE"/>
</dbReference>
<feature type="domain" description="Response regulatory" evidence="2">
    <location>
        <begin position="13"/>
        <end position="130"/>
    </location>
</feature>
<evidence type="ECO:0000259" key="3">
    <source>
        <dbReference type="PROSITE" id="PS51832"/>
    </source>
</evidence>
<dbReference type="PROSITE" id="PS51832">
    <property type="entry name" value="HD_GYP"/>
    <property type="match status" value="1"/>
</dbReference>
<dbReference type="InterPro" id="IPR003607">
    <property type="entry name" value="HD/PDEase_dom"/>
</dbReference>
<dbReference type="CDD" id="cd17551">
    <property type="entry name" value="REC_RpfG-like"/>
    <property type="match status" value="1"/>
</dbReference>
<dbReference type="SUPFAM" id="SSF52172">
    <property type="entry name" value="CheY-like"/>
    <property type="match status" value="1"/>
</dbReference>
<dbReference type="PANTHER" id="PTHR45228">
    <property type="entry name" value="CYCLIC DI-GMP PHOSPHODIESTERASE TM_0186-RELATED"/>
    <property type="match status" value="1"/>
</dbReference>
<keyword evidence="1" id="KW-0597">Phosphoprotein</keyword>
<dbReference type="AlphaFoldDB" id="A0A1D9GHT8"/>
<dbReference type="STRING" id="1874317.BKP64_02720"/>
<dbReference type="SMART" id="SM00471">
    <property type="entry name" value="HDc"/>
    <property type="match status" value="1"/>
</dbReference>
<dbReference type="Gene3D" id="1.10.3210.10">
    <property type="entry name" value="Hypothetical protein af1432"/>
    <property type="match status" value="1"/>
</dbReference>